<organism evidence="2 3">
    <name type="scientific">Periweissella fabaria</name>
    <dbReference type="NCBI Taxonomy" id="546157"/>
    <lineage>
        <taxon>Bacteria</taxon>
        <taxon>Bacillati</taxon>
        <taxon>Bacillota</taxon>
        <taxon>Bacilli</taxon>
        <taxon>Lactobacillales</taxon>
        <taxon>Lactobacillaceae</taxon>
        <taxon>Periweissella</taxon>
    </lineage>
</organism>
<dbReference type="Pfam" id="PF03235">
    <property type="entry name" value="GmrSD_N"/>
    <property type="match status" value="1"/>
</dbReference>
<comment type="caution">
    <text evidence="2">The sequence shown here is derived from an EMBL/GenBank/DDBJ whole genome shotgun (WGS) entry which is preliminary data.</text>
</comment>
<dbReference type="Proteomes" id="UP000789707">
    <property type="component" value="Unassembled WGS sequence"/>
</dbReference>
<keyword evidence="3" id="KW-1185">Reference proteome</keyword>
<dbReference type="InterPro" id="IPR004919">
    <property type="entry name" value="GmrSD_N"/>
</dbReference>
<sequence length="582" mass="67302">MSDYQVTTVTVSGLKDNIVLPKFQRGYVWNKSKKLELIESLHRGFPFGALLTFQKSVDQKEKLLDGQQRWSTILDFQKNSASYFKKLSPDIYKQNIDKLNSWITGNSVDKISEGEFDDILSYRYDLSDWADEQKEKYNFEHKKAKDIRDLIKHVQNLISEYLKVEDIQIPIIRYTGDEGNIAQVFENLNKGGVQLSKFEIFAAAWTHTAIELNFTDFQNEILSHVKDFYLNKQEKAENYGFSLDGFSEDDLTEKRVINLYELGIGIGRFVSKRVPALVTDAEKSINEIGFGILGISTNIDPKKLGSIPNSLIYIQDNIETILNKADRISNKLSTIFDKLIQQNTNKNNNGLEYHRALSTTYKTLSYFAALWNEKEGSTDEISIIKNIPAYYVKDSIDGIWGNAGDSRLYEFYPKSNTKHYMTAPDKNEFLNRFRSWIRDENTATERFTSDVKALSTIHANLTYLSDLVDYGESLQFEHIYPKARIREKDTGKKVILGRLGNAMYLPKNLNQNKKTKTLYEIDNSKKYDKVIAESFYPKKTDFDIVFEELEDNNFGTVNDKILERSYQVANEIVNKILFNKFE</sequence>
<evidence type="ECO:0000259" key="1">
    <source>
        <dbReference type="Pfam" id="PF03235"/>
    </source>
</evidence>
<dbReference type="RefSeq" id="WP_230096072.1">
    <property type="nucleotide sequence ID" value="NZ_CAKKNS010000001.1"/>
</dbReference>
<dbReference type="PANTHER" id="PTHR37292">
    <property type="entry name" value="VNG6097C"/>
    <property type="match status" value="1"/>
</dbReference>
<protein>
    <recommendedName>
        <fullName evidence="1">GmrSD restriction endonucleases N-terminal domain-containing protein</fullName>
    </recommendedName>
</protein>
<feature type="domain" description="GmrSD restriction endonucleases N-terminal" evidence="1">
    <location>
        <begin position="15"/>
        <end position="203"/>
    </location>
</feature>
<accession>A0ABM8Z5B3</accession>
<dbReference type="EMBL" id="CAKKNS010000001">
    <property type="protein sequence ID" value="CAH0416007.1"/>
    <property type="molecule type" value="Genomic_DNA"/>
</dbReference>
<name>A0ABM8Z5B3_9LACO</name>
<evidence type="ECO:0000313" key="3">
    <source>
        <dbReference type="Proteomes" id="UP000789707"/>
    </source>
</evidence>
<evidence type="ECO:0000313" key="2">
    <source>
        <dbReference type="EMBL" id="CAH0416007.1"/>
    </source>
</evidence>
<dbReference type="PANTHER" id="PTHR37292:SF2">
    <property type="entry name" value="DUF262 DOMAIN-CONTAINING PROTEIN"/>
    <property type="match status" value="1"/>
</dbReference>
<gene>
    <name evidence="2" type="ORF">WFA24289_00306</name>
</gene>
<reference evidence="2 3" key="1">
    <citation type="submission" date="2021-11" db="EMBL/GenBank/DDBJ databases">
        <authorList>
            <person name="Depoorter E."/>
        </authorList>
    </citation>
    <scope>NUCLEOTIDE SEQUENCE [LARGE SCALE GENOMIC DNA]</scope>
    <source>
        <strain evidence="2 3">LMG 24289</strain>
    </source>
</reference>
<proteinExistence type="predicted"/>